<evidence type="ECO:0000256" key="5">
    <source>
        <dbReference type="SAM" id="SignalP"/>
    </source>
</evidence>
<sequence length="333" mass="36121">MEKTRVQVLTLVLLGLLKGGWSFQVTLSKDPVEVGDDVVFEVRSPDKPETGSWQFRNEQVVFWIGTKLVVGLKYNDRIDVNYETGSLKLMSVKLSDSGDYFVHLQKAGEPPFSLTGNATLHIIDSVTKVTVNSPSPYPILNNTFSLTCNVSGNADSRSWLKDGQPLSAGDRITFSKDNSAVSFNPVLVSDNGTYQCIANSYFRNGTSTGYSLVVNCKLNLVCVADGPEQVSIIGPDASRIGSTAVFTCSARSQPVCEYTWFINGKLVSKGSPYKIHPVNSSNDGSYTCTAWNSLTERNSSAVKMHHVLDSASSWSRHAVAMVIGTLVSAAVLV</sequence>
<name>A0ABR0YAR5_HUSHU</name>
<evidence type="ECO:0000256" key="1">
    <source>
        <dbReference type="ARBA" id="ARBA00022729"/>
    </source>
</evidence>
<comment type="caution">
    <text evidence="7">The sequence shown here is derived from an EMBL/GenBank/DDBJ whole genome shotgun (WGS) entry which is preliminary data.</text>
</comment>
<feature type="chain" id="PRO_5046459470" evidence="5">
    <location>
        <begin position="23"/>
        <end position="333"/>
    </location>
</feature>
<protein>
    <submittedName>
        <fullName evidence="7">Carcinoembryonic antigen-related cell adhesion molecule 5-like</fullName>
    </submittedName>
</protein>
<feature type="domain" description="Ig-like" evidence="6">
    <location>
        <begin position="110"/>
        <end position="215"/>
    </location>
</feature>
<dbReference type="InterPro" id="IPR007110">
    <property type="entry name" value="Ig-like_dom"/>
</dbReference>
<dbReference type="EMBL" id="JAHFZB010000038">
    <property type="protein sequence ID" value="KAK6469740.1"/>
    <property type="molecule type" value="Genomic_DNA"/>
</dbReference>
<evidence type="ECO:0000259" key="6">
    <source>
        <dbReference type="PROSITE" id="PS50835"/>
    </source>
</evidence>
<feature type="domain" description="Ig-like" evidence="6">
    <location>
        <begin position="227"/>
        <end position="300"/>
    </location>
</feature>
<dbReference type="InterPro" id="IPR013783">
    <property type="entry name" value="Ig-like_fold"/>
</dbReference>
<keyword evidence="4" id="KW-0393">Immunoglobulin domain</keyword>
<evidence type="ECO:0000313" key="8">
    <source>
        <dbReference type="Proteomes" id="UP001369086"/>
    </source>
</evidence>
<reference evidence="7 8" key="1">
    <citation type="submission" date="2021-05" db="EMBL/GenBank/DDBJ databases">
        <authorList>
            <person name="Zahm M."/>
            <person name="Klopp C."/>
            <person name="Cabau C."/>
            <person name="Kuhl H."/>
            <person name="Suciu R."/>
            <person name="Ciorpac M."/>
            <person name="Holostenco D."/>
            <person name="Gessner J."/>
            <person name="Wuertz S."/>
            <person name="Hohne C."/>
            <person name="Stock M."/>
            <person name="Gislard M."/>
            <person name="Lluch J."/>
            <person name="Milhes M."/>
            <person name="Lampietro C."/>
            <person name="Lopez Roques C."/>
            <person name="Donnadieu C."/>
            <person name="Du K."/>
            <person name="Schartl M."/>
            <person name="Guiguen Y."/>
        </authorList>
    </citation>
    <scope>NUCLEOTIDE SEQUENCE [LARGE SCALE GENOMIC DNA]</scope>
    <source>
        <strain evidence="7">Hh-F2</strain>
        <tissue evidence="7">Blood</tissue>
    </source>
</reference>
<keyword evidence="1 5" id="KW-0732">Signal</keyword>
<dbReference type="InterPro" id="IPR036179">
    <property type="entry name" value="Ig-like_dom_sf"/>
</dbReference>
<feature type="signal peptide" evidence="5">
    <location>
        <begin position="1"/>
        <end position="22"/>
    </location>
</feature>
<evidence type="ECO:0000256" key="2">
    <source>
        <dbReference type="ARBA" id="ARBA00023157"/>
    </source>
</evidence>
<keyword evidence="2" id="KW-1015">Disulfide bond</keyword>
<dbReference type="PANTHER" id="PTHR44337">
    <property type="entry name" value="CARCINOEMBRYONIC ANTIGEN-RELATED CELL ADHESION MOLECULE 8"/>
    <property type="match status" value="1"/>
</dbReference>
<dbReference type="SUPFAM" id="SSF48726">
    <property type="entry name" value="Immunoglobulin"/>
    <property type="match status" value="3"/>
</dbReference>
<proteinExistence type="predicted"/>
<organism evidence="7 8">
    <name type="scientific">Huso huso</name>
    <name type="common">Beluga</name>
    <name type="synonym">Acipenser huso</name>
    <dbReference type="NCBI Taxonomy" id="61971"/>
    <lineage>
        <taxon>Eukaryota</taxon>
        <taxon>Metazoa</taxon>
        <taxon>Chordata</taxon>
        <taxon>Craniata</taxon>
        <taxon>Vertebrata</taxon>
        <taxon>Euteleostomi</taxon>
        <taxon>Actinopterygii</taxon>
        <taxon>Chondrostei</taxon>
        <taxon>Acipenseriformes</taxon>
        <taxon>Acipenseridae</taxon>
        <taxon>Huso</taxon>
    </lineage>
</organism>
<dbReference type="Pfam" id="PF13927">
    <property type="entry name" value="Ig_3"/>
    <property type="match status" value="2"/>
</dbReference>
<dbReference type="InterPro" id="IPR003599">
    <property type="entry name" value="Ig_sub"/>
</dbReference>
<dbReference type="PANTHER" id="PTHR44337:SF20">
    <property type="entry name" value="CARCINOEMBRYONIC ANTIGEN-RELATED CELL ADHESION MOLECULE 5-RELATED"/>
    <property type="match status" value="1"/>
</dbReference>
<dbReference type="InterPro" id="IPR052598">
    <property type="entry name" value="IgSF_CEA-related"/>
</dbReference>
<dbReference type="SMART" id="SM00409">
    <property type="entry name" value="IG"/>
    <property type="match status" value="3"/>
</dbReference>
<keyword evidence="8" id="KW-1185">Reference proteome</keyword>
<gene>
    <name evidence="7" type="ORF">HHUSO_G32127</name>
</gene>
<evidence type="ECO:0000256" key="3">
    <source>
        <dbReference type="ARBA" id="ARBA00023180"/>
    </source>
</evidence>
<dbReference type="Gene3D" id="2.60.40.10">
    <property type="entry name" value="Immunoglobulins"/>
    <property type="match status" value="3"/>
</dbReference>
<keyword evidence="3" id="KW-0325">Glycoprotein</keyword>
<dbReference type="SMART" id="SM00408">
    <property type="entry name" value="IGc2"/>
    <property type="match status" value="2"/>
</dbReference>
<dbReference type="InterPro" id="IPR003598">
    <property type="entry name" value="Ig_sub2"/>
</dbReference>
<dbReference type="PROSITE" id="PS50835">
    <property type="entry name" value="IG_LIKE"/>
    <property type="match status" value="2"/>
</dbReference>
<dbReference type="Proteomes" id="UP001369086">
    <property type="component" value="Unassembled WGS sequence"/>
</dbReference>
<evidence type="ECO:0000256" key="4">
    <source>
        <dbReference type="ARBA" id="ARBA00023319"/>
    </source>
</evidence>
<evidence type="ECO:0000313" key="7">
    <source>
        <dbReference type="EMBL" id="KAK6469740.1"/>
    </source>
</evidence>
<accession>A0ABR0YAR5</accession>